<dbReference type="GO" id="GO:0004301">
    <property type="term" value="F:epoxide hydrolase activity"/>
    <property type="evidence" value="ECO:0007669"/>
    <property type="project" value="TreeGrafter"/>
</dbReference>
<reference evidence="2 3" key="1">
    <citation type="submission" date="2018-11" db="EMBL/GenBank/DDBJ databases">
        <authorList>
            <person name="Wuyts S."/>
        </authorList>
    </citation>
    <scope>NUCLEOTIDE SEQUENCE [LARGE SCALE GENOMIC DNA]</scope>
    <source>
        <strain evidence="2">Lactobacillus mudanjiangensis AMBF249</strain>
    </source>
</reference>
<dbReference type="InterPro" id="IPR029058">
    <property type="entry name" value="AB_hydrolase_fold"/>
</dbReference>
<dbReference type="RefSeq" id="WP_130847446.1">
    <property type="nucleotide sequence ID" value="NZ_UYIE01000130.1"/>
</dbReference>
<dbReference type="PANTHER" id="PTHR42977">
    <property type="entry name" value="HYDROLASE-RELATED"/>
    <property type="match status" value="1"/>
</dbReference>
<dbReference type="InterPro" id="IPR000639">
    <property type="entry name" value="Epox_hydrolase-like"/>
</dbReference>
<dbReference type="PRINTS" id="PR00412">
    <property type="entry name" value="EPOXHYDRLASE"/>
</dbReference>
<dbReference type="OrthoDB" id="9797695at2"/>
<dbReference type="SUPFAM" id="SSF53474">
    <property type="entry name" value="alpha/beta-Hydrolases"/>
    <property type="match status" value="1"/>
</dbReference>
<dbReference type="AlphaFoldDB" id="A0A660E5D0"/>
<dbReference type="InterPro" id="IPR051340">
    <property type="entry name" value="Haloalkane_dehalogenase"/>
</dbReference>
<dbReference type="InterPro" id="IPR000073">
    <property type="entry name" value="AB_hydrolase_1"/>
</dbReference>
<dbReference type="Pfam" id="PF00561">
    <property type="entry name" value="Abhydrolase_1"/>
    <property type="match status" value="1"/>
</dbReference>
<keyword evidence="2" id="KW-0378">Hydrolase</keyword>
<name>A0A660E5D0_9LACO</name>
<evidence type="ECO:0000259" key="1">
    <source>
        <dbReference type="Pfam" id="PF00561"/>
    </source>
</evidence>
<protein>
    <submittedName>
        <fullName evidence="2">Hydrolase [Lactobacillus brevis]</fullName>
    </submittedName>
</protein>
<keyword evidence="3" id="KW-1185">Reference proteome</keyword>
<gene>
    <name evidence="2" type="ORF">MUDAN_MDHGFNIF_02284</name>
</gene>
<evidence type="ECO:0000313" key="2">
    <source>
        <dbReference type="EMBL" id="VDG27399.1"/>
    </source>
</evidence>
<organism evidence="2 3">
    <name type="scientific">Lactiplantibacillus mudanjiangensis</name>
    <dbReference type="NCBI Taxonomy" id="1296538"/>
    <lineage>
        <taxon>Bacteria</taxon>
        <taxon>Bacillati</taxon>
        <taxon>Bacillota</taxon>
        <taxon>Bacilli</taxon>
        <taxon>Lactobacillales</taxon>
        <taxon>Lactobacillaceae</taxon>
        <taxon>Lactiplantibacillus</taxon>
    </lineage>
</organism>
<sequence length="281" mass="32088">MTKYQTIDVNGLNIFYREAGDVNKPTLVLFHGFPSASHMFRDLMPALADNFHLIAPDFPGFGQSSAPLHTEFDYTFDHLAKVMTAFLEKLNLTKFYLYVFDYGAPIGFQIAMTHPEWIAGIISQNGNVYQAGLGDKWATRQDFWDHPTAEKRDSYRNAFAPATIKGQYTFGTEPGKVSPDGYTLDIAYTQTPDYAERQLDLIFDYQNNIKRYPQFQAYLREHQPKLLAVWGKNDPSFIYPGAEAFKQDDPKTRVELVNSGHFALETHAQEIADLIKEEFAE</sequence>
<dbReference type="PANTHER" id="PTHR42977:SF1">
    <property type="entry name" value="BLR6576 PROTEIN"/>
    <property type="match status" value="1"/>
</dbReference>
<dbReference type="Gene3D" id="3.40.50.1820">
    <property type="entry name" value="alpha/beta hydrolase"/>
    <property type="match status" value="1"/>
</dbReference>
<proteinExistence type="predicted"/>
<feature type="domain" description="AB hydrolase-1" evidence="1">
    <location>
        <begin position="25"/>
        <end position="267"/>
    </location>
</feature>
<dbReference type="Proteomes" id="UP000289996">
    <property type="component" value="Unassembled WGS sequence"/>
</dbReference>
<accession>A0A660E5D0</accession>
<evidence type="ECO:0000313" key="3">
    <source>
        <dbReference type="Proteomes" id="UP000289996"/>
    </source>
</evidence>
<dbReference type="EMBL" id="UYIG01000013">
    <property type="protein sequence ID" value="VDG27399.1"/>
    <property type="molecule type" value="Genomic_DNA"/>
</dbReference>